<comment type="caution">
    <text evidence="2">The sequence shown here is derived from an EMBL/GenBank/DDBJ whole genome shotgun (WGS) entry which is preliminary data.</text>
</comment>
<proteinExistence type="predicted"/>
<accession>A0A0L6U405</accession>
<dbReference type="Pfam" id="PF07872">
    <property type="entry name" value="DUF1659"/>
    <property type="match status" value="1"/>
</dbReference>
<evidence type="ECO:0000259" key="1">
    <source>
        <dbReference type="Pfam" id="PF07872"/>
    </source>
</evidence>
<dbReference type="OrthoDB" id="1778796at2"/>
<dbReference type="AlphaFoldDB" id="A0A0L6U405"/>
<keyword evidence="3" id="KW-1185">Reference proteome</keyword>
<name>A0A0L6U405_9FIRM</name>
<reference evidence="3" key="1">
    <citation type="submission" date="2015-07" db="EMBL/GenBank/DDBJ databases">
        <title>Draft genome sequence of Acetobacterium bakii DSM 8293, a potential psychrophilic chemical producer through syngas fermentation.</title>
        <authorList>
            <person name="Song Y."/>
            <person name="Hwang S."/>
            <person name="Cho B.-K."/>
        </authorList>
    </citation>
    <scope>NUCLEOTIDE SEQUENCE [LARGE SCALE GENOMIC DNA]</scope>
    <source>
        <strain evidence="3">DSM 8239</strain>
    </source>
</reference>
<dbReference type="Proteomes" id="UP000036873">
    <property type="component" value="Unassembled WGS sequence"/>
</dbReference>
<sequence>MPVTTDFLSNKVQVRSNYGMVDGKETIKSKTYSNLKASASDDDIYAVAVALGDLQEPTMEEVIKIESTLLIPGV</sequence>
<evidence type="ECO:0000313" key="3">
    <source>
        <dbReference type="Proteomes" id="UP000036873"/>
    </source>
</evidence>
<protein>
    <recommendedName>
        <fullName evidence="1">DUF1659 domain-containing protein</fullName>
    </recommendedName>
</protein>
<feature type="domain" description="DUF1659" evidence="1">
    <location>
        <begin position="3"/>
        <end position="71"/>
    </location>
</feature>
<dbReference type="RefSeq" id="WP_050739520.1">
    <property type="nucleotide sequence ID" value="NZ_LGYO01000012.1"/>
</dbReference>
<evidence type="ECO:0000313" key="2">
    <source>
        <dbReference type="EMBL" id="KNZ42520.1"/>
    </source>
</evidence>
<dbReference type="InterPro" id="IPR012454">
    <property type="entry name" value="DUF1659"/>
</dbReference>
<organism evidence="2 3">
    <name type="scientific">Acetobacterium bakii</name>
    <dbReference type="NCBI Taxonomy" id="52689"/>
    <lineage>
        <taxon>Bacteria</taxon>
        <taxon>Bacillati</taxon>
        <taxon>Bacillota</taxon>
        <taxon>Clostridia</taxon>
        <taxon>Eubacteriales</taxon>
        <taxon>Eubacteriaceae</taxon>
        <taxon>Acetobacterium</taxon>
    </lineage>
</organism>
<dbReference type="EMBL" id="LGYO01000012">
    <property type="protein sequence ID" value="KNZ42520.1"/>
    <property type="molecule type" value="Genomic_DNA"/>
</dbReference>
<gene>
    <name evidence="2" type="ORF">AKG39_06255</name>
</gene>